<feature type="chain" id="PRO_5037137754" description="Transglycosylase SLT domain-containing protein" evidence="1">
    <location>
        <begin position="24"/>
        <end position="238"/>
    </location>
</feature>
<evidence type="ECO:0000313" key="3">
    <source>
        <dbReference type="Proteomes" id="UP000763088"/>
    </source>
</evidence>
<dbReference type="EMBL" id="SUYD01000016">
    <property type="protein sequence ID" value="MBE6267143.1"/>
    <property type="molecule type" value="Genomic_DNA"/>
</dbReference>
<gene>
    <name evidence="2" type="ORF">E7102_11890</name>
</gene>
<comment type="caution">
    <text evidence="2">The sequence shown here is derived from an EMBL/GenBank/DDBJ whole genome shotgun (WGS) entry which is preliminary data.</text>
</comment>
<accession>A0A928BUT3</accession>
<reference evidence="2" key="1">
    <citation type="submission" date="2019-04" db="EMBL/GenBank/DDBJ databases">
        <title>Evolution of Biomass-Degrading Anaerobic Consortia Revealed by Metagenomics.</title>
        <authorList>
            <person name="Peng X."/>
        </authorList>
    </citation>
    <scope>NUCLEOTIDE SEQUENCE</scope>
    <source>
        <strain evidence="2">SIG141</strain>
    </source>
</reference>
<keyword evidence="1" id="KW-0732">Signal</keyword>
<sequence length="238" mass="27738">MIIRKIITLLSLLLTLGSSIVFSANYQHEFGDDWTQAETFVREHHADWKPIFDEFGVDARIAEAIVFPELIRYSHWQDAIETATVKGVYVSGGSEKANFSIGRFQMKPSFAEEIDQEWNQSTLASEFGFKFDVRNNSDARSSRVKRLGTIEGQCRYLAIFIRLMYLRHPKLQSLSANQQVRFLATAYNRNHRATWQQIIAQQKHKTFHTDLLKTRHTKTYRYCEISVRCFLKNTCSSR</sequence>
<proteinExistence type="predicted"/>
<name>A0A928BUT3_XYLRU</name>
<dbReference type="Proteomes" id="UP000763088">
    <property type="component" value="Unassembled WGS sequence"/>
</dbReference>
<evidence type="ECO:0008006" key="4">
    <source>
        <dbReference type="Google" id="ProtNLM"/>
    </source>
</evidence>
<dbReference type="AlphaFoldDB" id="A0A928BUT3"/>
<feature type="signal peptide" evidence="1">
    <location>
        <begin position="1"/>
        <end position="23"/>
    </location>
</feature>
<organism evidence="2 3">
    <name type="scientific">Xylanibacter ruminicola</name>
    <name type="common">Prevotella ruminicola</name>
    <dbReference type="NCBI Taxonomy" id="839"/>
    <lineage>
        <taxon>Bacteria</taxon>
        <taxon>Pseudomonadati</taxon>
        <taxon>Bacteroidota</taxon>
        <taxon>Bacteroidia</taxon>
        <taxon>Bacteroidales</taxon>
        <taxon>Prevotellaceae</taxon>
        <taxon>Xylanibacter</taxon>
    </lineage>
</organism>
<protein>
    <recommendedName>
        <fullName evidence="4">Transglycosylase SLT domain-containing protein</fullName>
    </recommendedName>
</protein>
<evidence type="ECO:0000256" key="1">
    <source>
        <dbReference type="SAM" id="SignalP"/>
    </source>
</evidence>
<evidence type="ECO:0000313" key="2">
    <source>
        <dbReference type="EMBL" id="MBE6267143.1"/>
    </source>
</evidence>